<dbReference type="CDD" id="cd02620">
    <property type="entry name" value="Peptidase_C1A_CathepsinB"/>
    <property type="match status" value="1"/>
</dbReference>
<reference evidence="11" key="1">
    <citation type="submission" date="2014-12" db="EMBL/GenBank/DDBJ databases">
        <title>Functional analysis of C1 family cysteine peptidases in the larval gut of Tenebrio molitor and Tribolium castaneum.</title>
        <authorList>
            <person name="Martynov A."/>
            <person name="Elpidina E."/>
            <person name="Perkin L."/>
            <person name="Oppert B."/>
        </authorList>
    </citation>
    <scope>NUCLEOTIDE SEQUENCE</scope>
</reference>
<dbReference type="PANTHER" id="PTHR12411">
    <property type="entry name" value="CYSTEINE PROTEASE FAMILY C1-RELATED"/>
    <property type="match status" value="1"/>
</dbReference>
<comment type="similarity">
    <text evidence="1">Belongs to the peptidase C1 family.</text>
</comment>
<dbReference type="InterPro" id="IPR012599">
    <property type="entry name" value="Propeptide_C1A"/>
</dbReference>
<dbReference type="Pfam" id="PF08127">
    <property type="entry name" value="Propeptide_C1"/>
    <property type="match status" value="1"/>
</dbReference>
<evidence type="ECO:0000256" key="8">
    <source>
        <dbReference type="SAM" id="Phobius"/>
    </source>
</evidence>
<feature type="signal peptide" evidence="9">
    <location>
        <begin position="1"/>
        <end position="24"/>
    </location>
</feature>
<name>A0A0B5IPQ0_TENMO</name>
<dbReference type="AlphaFoldDB" id="A0A0B5IPQ0"/>
<keyword evidence="8" id="KW-0472">Membrane</keyword>
<keyword evidence="8" id="KW-1133">Transmembrane helix</keyword>
<dbReference type="PRINTS" id="PR00705">
    <property type="entry name" value="PAPAIN"/>
</dbReference>
<dbReference type="GO" id="GO:0004197">
    <property type="term" value="F:cysteine-type endopeptidase activity"/>
    <property type="evidence" value="ECO:0007669"/>
    <property type="project" value="InterPro"/>
</dbReference>
<evidence type="ECO:0000256" key="2">
    <source>
        <dbReference type="ARBA" id="ARBA00022670"/>
    </source>
</evidence>
<evidence type="ECO:0000256" key="6">
    <source>
        <dbReference type="ARBA" id="ARBA00023145"/>
    </source>
</evidence>
<evidence type="ECO:0000256" key="9">
    <source>
        <dbReference type="SAM" id="SignalP"/>
    </source>
</evidence>
<keyword evidence="5" id="KW-0788">Thiol protease</keyword>
<evidence type="ECO:0000259" key="10">
    <source>
        <dbReference type="SMART" id="SM00645"/>
    </source>
</evidence>
<evidence type="ECO:0000256" key="3">
    <source>
        <dbReference type="ARBA" id="ARBA00022729"/>
    </source>
</evidence>
<evidence type="ECO:0000256" key="7">
    <source>
        <dbReference type="ARBA" id="ARBA00023157"/>
    </source>
</evidence>
<organism evidence="11">
    <name type="scientific">Tenebrio molitor</name>
    <name type="common">Yellow mealworm beetle</name>
    <dbReference type="NCBI Taxonomy" id="7067"/>
    <lineage>
        <taxon>Eukaryota</taxon>
        <taxon>Metazoa</taxon>
        <taxon>Ecdysozoa</taxon>
        <taxon>Arthropoda</taxon>
        <taxon>Hexapoda</taxon>
        <taxon>Insecta</taxon>
        <taxon>Pterygota</taxon>
        <taxon>Neoptera</taxon>
        <taxon>Endopterygota</taxon>
        <taxon>Coleoptera</taxon>
        <taxon>Polyphaga</taxon>
        <taxon>Cucujiformia</taxon>
        <taxon>Tenebrionidae</taxon>
        <taxon>Tenebrio</taxon>
    </lineage>
</organism>
<keyword evidence="2" id="KW-0645">Protease</keyword>
<dbReference type="GO" id="GO:0006508">
    <property type="term" value="P:proteolysis"/>
    <property type="evidence" value="ECO:0007669"/>
    <property type="project" value="UniProtKB-KW"/>
</dbReference>
<dbReference type="InterPro" id="IPR000668">
    <property type="entry name" value="Peptidase_C1A_C"/>
</dbReference>
<evidence type="ECO:0000256" key="5">
    <source>
        <dbReference type="ARBA" id="ARBA00022807"/>
    </source>
</evidence>
<feature type="domain" description="Peptidase C1A papain C-terminal" evidence="10">
    <location>
        <begin position="83"/>
        <end position="321"/>
    </location>
</feature>
<dbReference type="Gene3D" id="3.90.70.10">
    <property type="entry name" value="Cysteine proteinases"/>
    <property type="match status" value="1"/>
</dbReference>
<dbReference type="FunFam" id="3.90.70.10:FF:000031">
    <property type="entry name" value="Cathepsin B"/>
    <property type="match status" value="1"/>
</dbReference>
<dbReference type="SMART" id="SM00645">
    <property type="entry name" value="Pept_C1"/>
    <property type="match status" value="1"/>
</dbReference>
<evidence type="ECO:0000256" key="1">
    <source>
        <dbReference type="ARBA" id="ARBA00008455"/>
    </source>
</evidence>
<keyword evidence="6" id="KW-0865">Zymogen</keyword>
<sequence length="348" mass="38872">MNYIIVSTLLCLTLLDTPATLASSRRSFINRINNVSSTWVAGENFPDSIPTEHLHYLNGFLGIDPDPNFIIAENTHVIPRNQIPAEFDAREAWPECRDIIENIMAQGACGSCWAFASTEVMSDRLCISSKATKKFVFSPEDLLECCTSCRDQCEGGYINSAFKYWINNGVVSGGDYNSGLGCKPYSKEAHINSRIPTCVKNCQTGYKTSYKDDKKFGVSVYGVPAIVEQIQMEIMLNGPVIAGYEVYEDFYLYKKGVYQYVTGPKVGNHVVKIVGWGTENDTPYWLVANSWGRDWGDLGGFFKILRGKNHCDIENYITAGKSSASSVYICYFLLMLATVINSTFFLSR</sequence>
<keyword evidence="7" id="KW-1015">Disulfide bond</keyword>
<keyword evidence="8" id="KW-0812">Transmembrane</keyword>
<evidence type="ECO:0000256" key="4">
    <source>
        <dbReference type="ARBA" id="ARBA00022801"/>
    </source>
</evidence>
<keyword evidence="3 9" id="KW-0732">Signal</keyword>
<dbReference type="InterPro" id="IPR038765">
    <property type="entry name" value="Papain-like_cys_pep_sf"/>
</dbReference>
<dbReference type="Pfam" id="PF00112">
    <property type="entry name" value="Peptidase_C1"/>
    <property type="match status" value="1"/>
</dbReference>
<feature type="chain" id="PRO_5018735630" evidence="9">
    <location>
        <begin position="25"/>
        <end position="348"/>
    </location>
</feature>
<keyword evidence="4" id="KW-0378">Hydrolase</keyword>
<dbReference type="PROSITE" id="PS00139">
    <property type="entry name" value="THIOL_PROTEASE_CYS"/>
    <property type="match status" value="1"/>
</dbReference>
<dbReference type="InterPro" id="IPR000169">
    <property type="entry name" value="Pept_cys_AS"/>
</dbReference>
<dbReference type="SUPFAM" id="SSF54001">
    <property type="entry name" value="Cysteine proteinases"/>
    <property type="match status" value="1"/>
</dbReference>
<dbReference type="InterPro" id="IPR013128">
    <property type="entry name" value="Peptidase_C1A"/>
</dbReference>
<evidence type="ECO:0000313" key="11">
    <source>
        <dbReference type="EMBL" id="AJF94891.1"/>
    </source>
</evidence>
<proteinExistence type="evidence at transcript level"/>
<feature type="transmembrane region" description="Helical" evidence="8">
    <location>
        <begin position="326"/>
        <end position="346"/>
    </location>
</feature>
<accession>A0A0B5IPQ0</accession>
<dbReference type="EMBL" id="KP303292">
    <property type="protein sequence ID" value="AJF94891.1"/>
    <property type="molecule type" value="mRNA"/>
</dbReference>
<protein>
    <submittedName>
        <fullName evidence="11">C1 family cathepsin B19</fullName>
    </submittedName>
</protein>